<organism evidence="1 2">
    <name type="scientific">Flavobacterium columnare</name>
    <dbReference type="NCBI Taxonomy" id="996"/>
    <lineage>
        <taxon>Bacteria</taxon>
        <taxon>Pseudomonadati</taxon>
        <taxon>Bacteroidota</taxon>
        <taxon>Flavobacteriia</taxon>
        <taxon>Flavobacteriales</taxon>
        <taxon>Flavobacteriaceae</taxon>
        <taxon>Flavobacterium</taxon>
    </lineage>
</organism>
<proteinExistence type="predicted"/>
<dbReference type="RefSeq" id="WP_138425102.1">
    <property type="nucleotide sequence ID" value="NZ_CP010992.1"/>
</dbReference>
<gene>
    <name evidence="1" type="ORF">UN65_05100</name>
</gene>
<dbReference type="EMBL" id="CP010992">
    <property type="protein sequence ID" value="QCV57127.1"/>
    <property type="molecule type" value="Genomic_DNA"/>
</dbReference>
<evidence type="ECO:0000313" key="2">
    <source>
        <dbReference type="Proteomes" id="UP000304840"/>
    </source>
</evidence>
<dbReference type="Proteomes" id="UP000304840">
    <property type="component" value="Chromosome"/>
</dbReference>
<protein>
    <submittedName>
        <fullName evidence="1">Uncharacterized protein</fullName>
    </submittedName>
</protein>
<name>A0AAJ4DDJ2_9FLAO</name>
<sequence length="339" mass="40032">MRKSILFVILIFNTIGCKSQKREEINKNIKKDSMEYFSEEKYKNWELDKENSFTTDKRYIKENILVRIIISNEGYREEIEQLNSPYETIKIYHKNLSLRINGSNFYGFSVGIDKEYDENGKLIKETDNDKNYPFKAEDLCKLIKEEYDVDLMVKPNPNKEELQYRVSRTYDPSTLKHLYLVSFTYGNPDIEPRDKILPPIKVVYIDGSSGKILYEESRSLNLPNGDKIPHSKTKFLQKGEKEKKGSEVYKIHQGKSYTQSEWEEFEEKQYEEYCRKTGRAYTPKDQVTKREDTIKKNSFIADDLEKGDKHAPKRKKVFGITCSNKNGRSCHKNSRKMDF</sequence>
<evidence type="ECO:0000313" key="1">
    <source>
        <dbReference type="EMBL" id="QCV57127.1"/>
    </source>
</evidence>
<reference evidence="2" key="1">
    <citation type="submission" date="2016-03" db="EMBL/GenBank/DDBJ databases">
        <title>Flavobacterium columnare strain B185, complete genome.</title>
        <authorList>
            <person name="Sundberg L.-R."/>
            <person name="Papponen P."/>
            <person name="Laanto E."/>
        </authorList>
    </citation>
    <scope>NUCLEOTIDE SEQUENCE [LARGE SCALE GENOMIC DNA]</scope>
    <source>
        <strain evidence="2">B185</strain>
    </source>
</reference>
<reference evidence="1 2" key="2">
    <citation type="submission" date="2019-05" db="EMBL/GenBank/DDBJ databases">
        <authorList>
            <person name="Ravantti J.J."/>
        </authorList>
    </citation>
    <scope>NUCLEOTIDE SEQUENCE [LARGE SCALE GENOMIC DNA]</scope>
    <source>
        <strain evidence="1 2">B185</strain>
    </source>
</reference>
<dbReference type="AlphaFoldDB" id="A0AAJ4DDJ2"/>
<accession>A0AAJ4DDJ2</accession>